<dbReference type="GO" id="GO:0016020">
    <property type="term" value="C:membrane"/>
    <property type="evidence" value="ECO:0007669"/>
    <property type="project" value="UniProtKB-SubCell"/>
</dbReference>
<dbReference type="Proteomes" id="UP000825935">
    <property type="component" value="Chromosome 7"/>
</dbReference>
<reference evidence="9" key="1">
    <citation type="submission" date="2021-08" db="EMBL/GenBank/DDBJ databases">
        <title>WGS assembly of Ceratopteris richardii.</title>
        <authorList>
            <person name="Marchant D.B."/>
            <person name="Chen G."/>
            <person name="Jenkins J."/>
            <person name="Shu S."/>
            <person name="Leebens-Mack J."/>
            <person name="Grimwood J."/>
            <person name="Schmutz J."/>
            <person name="Soltis P."/>
            <person name="Soltis D."/>
            <person name="Chen Z.-H."/>
        </authorList>
    </citation>
    <scope>NUCLEOTIDE SEQUENCE</scope>
    <source>
        <strain evidence="9">Whitten #5841</strain>
        <tissue evidence="9">Leaf</tissue>
    </source>
</reference>
<sequence length="157" mass="17688">MKLAMNRSSGNGESDGSRTLSWAAKSSHLGGIPRRLVMRSTYALARLVTSFLNTTRVHNLETLNRLVHSRPPGTPLITVSNHMTTLDDPLMWGMKGFSADDKRSRWALAADDICFTNPIFSYFFRLGNFTSTFFCFHYDFVCFIRSSHLDTVGEIAN</sequence>
<keyword evidence="3" id="KW-0808">Transferase</keyword>
<evidence type="ECO:0000256" key="6">
    <source>
        <dbReference type="ARBA" id="ARBA00023315"/>
    </source>
</evidence>
<dbReference type="OrthoDB" id="193467at2759"/>
<dbReference type="OMA" id="PRRIVFM"/>
<keyword evidence="6" id="KW-0012">Acyltransferase</keyword>
<name>A0A8T2U976_CERRI</name>
<evidence type="ECO:0000313" key="10">
    <source>
        <dbReference type="Proteomes" id="UP000825935"/>
    </source>
</evidence>
<dbReference type="GO" id="GO:0006644">
    <property type="term" value="P:phospholipid metabolic process"/>
    <property type="evidence" value="ECO:0007669"/>
    <property type="project" value="InterPro"/>
</dbReference>
<comment type="caution">
    <text evidence="9">The sequence shown here is derived from an EMBL/GenBank/DDBJ whole genome shotgun (WGS) entry which is preliminary data.</text>
</comment>
<dbReference type="SUPFAM" id="SSF69593">
    <property type="entry name" value="Glycerol-3-phosphate (1)-acyltransferase"/>
    <property type="match status" value="1"/>
</dbReference>
<evidence type="ECO:0000313" key="9">
    <source>
        <dbReference type="EMBL" id="KAH7432801.1"/>
    </source>
</evidence>
<organism evidence="9 10">
    <name type="scientific">Ceratopteris richardii</name>
    <name type="common">Triangle waterfern</name>
    <dbReference type="NCBI Taxonomy" id="49495"/>
    <lineage>
        <taxon>Eukaryota</taxon>
        <taxon>Viridiplantae</taxon>
        <taxon>Streptophyta</taxon>
        <taxon>Embryophyta</taxon>
        <taxon>Tracheophyta</taxon>
        <taxon>Polypodiopsida</taxon>
        <taxon>Polypodiidae</taxon>
        <taxon>Polypodiales</taxon>
        <taxon>Pteridineae</taxon>
        <taxon>Pteridaceae</taxon>
        <taxon>Parkerioideae</taxon>
        <taxon>Ceratopteris</taxon>
    </lineage>
</organism>
<dbReference type="PANTHER" id="PTHR12497">
    <property type="entry name" value="TAZ PROTEIN TAFAZZIN"/>
    <property type="match status" value="1"/>
</dbReference>
<dbReference type="InterPro" id="IPR002123">
    <property type="entry name" value="Plipid/glycerol_acylTrfase"/>
</dbReference>
<keyword evidence="5" id="KW-0472">Membrane</keyword>
<evidence type="ECO:0000256" key="5">
    <source>
        <dbReference type="ARBA" id="ARBA00023136"/>
    </source>
</evidence>
<keyword evidence="10" id="KW-1185">Reference proteome</keyword>
<evidence type="ECO:0000256" key="7">
    <source>
        <dbReference type="RuleBase" id="RU365062"/>
    </source>
</evidence>
<comment type="subcellular location">
    <subcellularLocation>
        <location evidence="1">Membrane</location>
    </subcellularLocation>
</comment>
<evidence type="ECO:0000256" key="1">
    <source>
        <dbReference type="ARBA" id="ARBA00004370"/>
    </source>
</evidence>
<proteinExistence type="inferred from homology"/>
<evidence type="ECO:0000259" key="8">
    <source>
        <dbReference type="Pfam" id="PF01553"/>
    </source>
</evidence>
<dbReference type="PRINTS" id="PR00979">
    <property type="entry name" value="TAFAZZIN"/>
</dbReference>
<dbReference type="EMBL" id="CM035412">
    <property type="protein sequence ID" value="KAH7432801.1"/>
    <property type="molecule type" value="Genomic_DNA"/>
</dbReference>
<dbReference type="PANTHER" id="PTHR12497:SF5">
    <property type="entry name" value="N-ACYLPHOSPHATIDYLETHANOLAMINE SYNTHASE"/>
    <property type="match status" value="1"/>
</dbReference>
<dbReference type="InterPro" id="IPR000872">
    <property type="entry name" value="Tafazzin"/>
</dbReference>
<evidence type="ECO:0000256" key="2">
    <source>
        <dbReference type="ARBA" id="ARBA00010524"/>
    </source>
</evidence>
<gene>
    <name evidence="9" type="ORF">KP509_07G041300</name>
</gene>
<evidence type="ECO:0000256" key="4">
    <source>
        <dbReference type="ARBA" id="ARBA00023098"/>
    </source>
</evidence>
<dbReference type="Pfam" id="PF01553">
    <property type="entry name" value="Acyltransferase"/>
    <property type="match status" value="1"/>
</dbReference>
<accession>A0A8T2U976</accession>
<comment type="similarity">
    <text evidence="2 7">Belongs to the taffazin family.</text>
</comment>
<feature type="domain" description="Phospholipid/glycerol acyltransferase" evidence="8">
    <location>
        <begin position="56"/>
        <end position="129"/>
    </location>
</feature>
<keyword evidence="4" id="KW-0443">Lipid metabolism</keyword>
<evidence type="ECO:0000256" key="3">
    <source>
        <dbReference type="ARBA" id="ARBA00022679"/>
    </source>
</evidence>
<dbReference type="AlphaFoldDB" id="A0A8T2U976"/>
<dbReference type="GO" id="GO:0008374">
    <property type="term" value="F:O-acyltransferase activity"/>
    <property type="evidence" value="ECO:0007669"/>
    <property type="project" value="TreeGrafter"/>
</dbReference>
<protein>
    <recommendedName>
        <fullName evidence="7">Tafazzin family protein</fullName>
    </recommendedName>
</protein>